<protein>
    <submittedName>
        <fullName evidence="1">Low-density lipoprotein receptor-related protein 1B</fullName>
    </submittedName>
</protein>
<dbReference type="AlphaFoldDB" id="A0A4D9EHP7"/>
<keyword evidence="1" id="KW-0449">Lipoprotein</keyword>
<sequence length="160" mass="17324">MNCHTQGHKWVGLKTRESRRPRSCNDLCTDTYGAPRRLPYGFPGLLQDPIRGTPNWPKGWQCKAPRSPELTCIASVTSPQSTSNQYLSVHPSPPRAQSHIPGVASTPSNGPIDFNGAVVSAQWARSGSLSGEKFLVSFYTVIGWQVNPPAPQHGGALAPH</sequence>
<reference evidence="1 2" key="1">
    <citation type="submission" date="2019-04" db="EMBL/GenBank/DDBJ databases">
        <title>Draft genome of the big-headed turtle Platysternon megacephalum.</title>
        <authorList>
            <person name="Gong S."/>
        </authorList>
    </citation>
    <scope>NUCLEOTIDE SEQUENCE [LARGE SCALE GENOMIC DNA]</scope>
    <source>
        <strain evidence="1">DO16091913</strain>
        <tissue evidence="1">Muscle</tissue>
    </source>
</reference>
<evidence type="ECO:0000313" key="1">
    <source>
        <dbReference type="EMBL" id="TFK10791.1"/>
    </source>
</evidence>
<keyword evidence="2" id="KW-1185">Reference proteome</keyword>
<dbReference type="EMBL" id="QXTE01000039">
    <property type="protein sequence ID" value="TFK10791.1"/>
    <property type="molecule type" value="Genomic_DNA"/>
</dbReference>
<proteinExistence type="predicted"/>
<evidence type="ECO:0000313" key="2">
    <source>
        <dbReference type="Proteomes" id="UP000297703"/>
    </source>
</evidence>
<comment type="caution">
    <text evidence="1">The sequence shown here is derived from an EMBL/GenBank/DDBJ whole genome shotgun (WGS) entry which is preliminary data.</text>
</comment>
<keyword evidence="1" id="KW-0675">Receptor</keyword>
<dbReference type="Proteomes" id="UP000297703">
    <property type="component" value="Unassembled WGS sequence"/>
</dbReference>
<reference evidence="1 2" key="2">
    <citation type="submission" date="2019-04" db="EMBL/GenBank/DDBJ databases">
        <title>The genome sequence of big-headed turtle.</title>
        <authorList>
            <person name="Gong S."/>
        </authorList>
    </citation>
    <scope>NUCLEOTIDE SEQUENCE [LARGE SCALE GENOMIC DNA]</scope>
    <source>
        <strain evidence="1">DO16091913</strain>
        <tissue evidence="1">Muscle</tissue>
    </source>
</reference>
<name>A0A4D9EHP7_9SAUR</name>
<gene>
    <name evidence="1" type="ORF">DR999_PMT06202</name>
</gene>
<accession>A0A4D9EHP7</accession>
<organism evidence="1 2">
    <name type="scientific">Platysternon megacephalum</name>
    <name type="common">big-headed turtle</name>
    <dbReference type="NCBI Taxonomy" id="55544"/>
    <lineage>
        <taxon>Eukaryota</taxon>
        <taxon>Metazoa</taxon>
        <taxon>Chordata</taxon>
        <taxon>Craniata</taxon>
        <taxon>Vertebrata</taxon>
        <taxon>Euteleostomi</taxon>
        <taxon>Archelosauria</taxon>
        <taxon>Testudinata</taxon>
        <taxon>Testudines</taxon>
        <taxon>Cryptodira</taxon>
        <taxon>Durocryptodira</taxon>
        <taxon>Testudinoidea</taxon>
        <taxon>Platysternidae</taxon>
        <taxon>Platysternon</taxon>
    </lineage>
</organism>